<feature type="region of interest" description="Disordered" evidence="1">
    <location>
        <begin position="1"/>
        <end position="56"/>
    </location>
</feature>
<gene>
    <name evidence="2" type="ORF">CK203_001755</name>
</gene>
<organism evidence="2 3">
    <name type="scientific">Vitis vinifera</name>
    <name type="common">Grape</name>
    <dbReference type="NCBI Taxonomy" id="29760"/>
    <lineage>
        <taxon>Eukaryota</taxon>
        <taxon>Viridiplantae</taxon>
        <taxon>Streptophyta</taxon>
        <taxon>Embryophyta</taxon>
        <taxon>Tracheophyta</taxon>
        <taxon>Spermatophyta</taxon>
        <taxon>Magnoliopsida</taxon>
        <taxon>eudicotyledons</taxon>
        <taxon>Gunneridae</taxon>
        <taxon>Pentapetalae</taxon>
        <taxon>rosids</taxon>
        <taxon>Vitales</taxon>
        <taxon>Vitaceae</taxon>
        <taxon>Viteae</taxon>
        <taxon>Vitis</taxon>
    </lineage>
</organism>
<dbReference type="EMBL" id="QGNW01000005">
    <property type="protein sequence ID" value="RVX21556.1"/>
    <property type="molecule type" value="Genomic_DNA"/>
</dbReference>
<proteinExistence type="predicted"/>
<evidence type="ECO:0000256" key="1">
    <source>
        <dbReference type="SAM" id="MobiDB-lite"/>
    </source>
</evidence>
<comment type="caution">
    <text evidence="2">The sequence shown here is derived from an EMBL/GenBank/DDBJ whole genome shotgun (WGS) entry which is preliminary data.</text>
</comment>
<feature type="compositionally biased region" description="Low complexity" evidence="1">
    <location>
        <begin position="27"/>
        <end position="44"/>
    </location>
</feature>
<sequence length="121" mass="13280">MEGDEGRQGSSPHNLSLKKRPPDGGLSSSNEMQEESMSSSSFNSATPGRDITRNPGRIVIIPDTALGGDVPQVDDPWIRSSLISEFTGILQCSCIFCLHEFVQSPIRIPGHWWSFGMIYQA</sequence>
<accession>A0A438KK22</accession>
<dbReference type="AlphaFoldDB" id="A0A438KK22"/>
<dbReference type="Proteomes" id="UP000288805">
    <property type="component" value="Unassembled WGS sequence"/>
</dbReference>
<reference evidence="2 3" key="1">
    <citation type="journal article" date="2018" name="PLoS Genet.">
        <title>Population sequencing reveals clonal diversity and ancestral inbreeding in the grapevine cultivar Chardonnay.</title>
        <authorList>
            <person name="Roach M.J."/>
            <person name="Johnson D.L."/>
            <person name="Bohlmann J."/>
            <person name="van Vuuren H.J."/>
            <person name="Jones S.J."/>
            <person name="Pretorius I.S."/>
            <person name="Schmidt S.A."/>
            <person name="Borneman A.R."/>
        </authorList>
    </citation>
    <scope>NUCLEOTIDE SEQUENCE [LARGE SCALE GENOMIC DNA]</scope>
    <source>
        <strain evidence="3">cv. Chardonnay</strain>
        <tissue evidence="2">Leaf</tissue>
    </source>
</reference>
<protein>
    <submittedName>
        <fullName evidence="2">Uncharacterized protein</fullName>
    </submittedName>
</protein>
<evidence type="ECO:0000313" key="2">
    <source>
        <dbReference type="EMBL" id="RVX21556.1"/>
    </source>
</evidence>
<evidence type="ECO:0000313" key="3">
    <source>
        <dbReference type="Proteomes" id="UP000288805"/>
    </source>
</evidence>
<name>A0A438KK22_VITVI</name>